<dbReference type="AlphaFoldDB" id="A0A3D5QC85"/>
<evidence type="ECO:0000256" key="5">
    <source>
        <dbReference type="PIRSR" id="PIRSR000350-3"/>
    </source>
</evidence>
<dbReference type="PANTHER" id="PTHR43014:SF2">
    <property type="entry name" value="MERCURIC REDUCTASE"/>
    <property type="match status" value="1"/>
</dbReference>
<comment type="caution">
    <text evidence="9">The sequence shown here is derived from an EMBL/GenBank/DDBJ whole genome shotgun (WGS) entry which is preliminary data.</text>
</comment>
<proteinExistence type="inferred from homology"/>
<evidence type="ECO:0000256" key="2">
    <source>
        <dbReference type="ARBA" id="ARBA00022630"/>
    </source>
</evidence>
<feature type="binding site" evidence="5">
    <location>
        <begin position="185"/>
        <end position="192"/>
    </location>
    <ligand>
        <name>NAD(+)</name>
        <dbReference type="ChEBI" id="CHEBI:57540"/>
    </ligand>
</feature>
<evidence type="ECO:0000313" key="9">
    <source>
        <dbReference type="EMBL" id="HCW93338.1"/>
    </source>
</evidence>
<feature type="binding site" evidence="5">
    <location>
        <position position="275"/>
    </location>
    <ligand>
        <name>NAD(+)</name>
        <dbReference type="ChEBI" id="CHEBI:57540"/>
    </ligand>
</feature>
<feature type="domain" description="FAD/NAD(P)-binding" evidence="8">
    <location>
        <begin position="16"/>
        <end position="329"/>
    </location>
</feature>
<evidence type="ECO:0000259" key="7">
    <source>
        <dbReference type="Pfam" id="PF02852"/>
    </source>
</evidence>
<dbReference type="SUPFAM" id="SSF55424">
    <property type="entry name" value="FAD/NAD-linked reductases, dimerisation (C-terminal) domain"/>
    <property type="match status" value="1"/>
</dbReference>
<dbReference type="InterPro" id="IPR023753">
    <property type="entry name" value="FAD/NAD-binding_dom"/>
</dbReference>
<dbReference type="EMBL" id="DPPF01000132">
    <property type="protein sequence ID" value="HCW93338.1"/>
    <property type="molecule type" value="Genomic_DNA"/>
</dbReference>
<keyword evidence="2" id="KW-0285">Flavoprotein</keyword>
<dbReference type="SUPFAM" id="SSF51905">
    <property type="entry name" value="FAD/NAD(P)-binding domain"/>
    <property type="match status" value="1"/>
</dbReference>
<feature type="binding site" evidence="5">
    <location>
        <position position="315"/>
    </location>
    <ligand>
        <name>FAD</name>
        <dbReference type="ChEBI" id="CHEBI:57692"/>
    </ligand>
</feature>
<feature type="domain" description="Pyridine nucleotide-disulphide oxidoreductase dimerisation" evidence="7">
    <location>
        <begin position="352"/>
        <end position="455"/>
    </location>
</feature>
<evidence type="ECO:0000259" key="8">
    <source>
        <dbReference type="Pfam" id="PF07992"/>
    </source>
</evidence>
<feature type="disulfide bond" description="Redox-active" evidence="6">
    <location>
        <begin position="53"/>
        <end position="58"/>
    </location>
</feature>
<dbReference type="InterPro" id="IPR016156">
    <property type="entry name" value="FAD/NAD-linked_Rdtase_dimer_sf"/>
</dbReference>
<comment type="similarity">
    <text evidence="1">Belongs to the class-I pyridine nucleotide-disulfide oxidoreductase family.</text>
</comment>
<keyword evidence="4" id="KW-0560">Oxidoreductase</keyword>
<dbReference type="Gene3D" id="3.30.390.30">
    <property type="match status" value="1"/>
</dbReference>
<reference evidence="9 10" key="1">
    <citation type="journal article" date="2018" name="Nat. Biotechnol.">
        <title>A standardized bacterial taxonomy based on genome phylogeny substantially revises the tree of life.</title>
        <authorList>
            <person name="Parks D.H."/>
            <person name="Chuvochina M."/>
            <person name="Waite D.W."/>
            <person name="Rinke C."/>
            <person name="Skarshewski A."/>
            <person name="Chaumeil P.A."/>
            <person name="Hugenholtz P."/>
        </authorList>
    </citation>
    <scope>NUCLEOTIDE SEQUENCE [LARGE SCALE GENOMIC DNA]</scope>
    <source>
        <strain evidence="9">UBA8672</strain>
    </source>
</reference>
<dbReference type="PANTHER" id="PTHR43014">
    <property type="entry name" value="MERCURIC REDUCTASE"/>
    <property type="match status" value="1"/>
</dbReference>
<evidence type="ECO:0000313" key="10">
    <source>
        <dbReference type="Proteomes" id="UP000262325"/>
    </source>
</evidence>
<dbReference type="PRINTS" id="PR00411">
    <property type="entry name" value="PNDRDTASEI"/>
</dbReference>
<dbReference type="Gene3D" id="3.50.50.60">
    <property type="entry name" value="FAD/NAD(P)-binding domain"/>
    <property type="match status" value="2"/>
</dbReference>
<evidence type="ECO:0000256" key="4">
    <source>
        <dbReference type="ARBA" id="ARBA00023002"/>
    </source>
</evidence>
<feature type="binding site" evidence="5">
    <location>
        <position position="208"/>
    </location>
    <ligand>
        <name>NAD(+)</name>
        <dbReference type="ChEBI" id="CHEBI:57540"/>
    </ligand>
</feature>
<feature type="binding site" evidence="5">
    <location>
        <begin position="148"/>
        <end position="150"/>
    </location>
    <ligand>
        <name>FAD</name>
        <dbReference type="ChEBI" id="CHEBI:57692"/>
    </ligand>
</feature>
<dbReference type="GO" id="GO:0003955">
    <property type="term" value="F:NAD(P)H dehydrogenase (quinone) activity"/>
    <property type="evidence" value="ECO:0007669"/>
    <property type="project" value="TreeGrafter"/>
</dbReference>
<dbReference type="InterPro" id="IPR004099">
    <property type="entry name" value="Pyr_nucl-diS_OxRdtase_dimer"/>
</dbReference>
<keyword evidence="3 5" id="KW-0274">FAD</keyword>
<evidence type="ECO:0000256" key="1">
    <source>
        <dbReference type="ARBA" id="ARBA00007532"/>
    </source>
</evidence>
<dbReference type="Proteomes" id="UP000262325">
    <property type="component" value="Unassembled WGS sequence"/>
</dbReference>
<accession>A0A3D5QC85</accession>
<dbReference type="InterPro" id="IPR036188">
    <property type="entry name" value="FAD/NAD-bd_sf"/>
</dbReference>
<name>A0A3D5QC85_FLESI</name>
<sequence length="480" mass="53334">MINNYLLLWSKCMKSYDLIVLGGGSAGLVGAKLAKGLGKSVLLVEKRYLGGDCTWYGCVPSKTLLKSAFVAKHIQDADDYGIKGYFDNADSVFGHVRDVRAGVYSGETPEVFRNEGIDVVTGEPFFKNENSIRLNDNSYTAKKFLIATGSSAFVPPIAGIEDVEYLTNESIFEIEKPPESITILGGGPIGIEMAFAFRRLGVSVNVVEKHDRILFNDDIELTGMLQQTMEDEGVNFYLGSEVKEVKKENGGIQCTVEKKGENFDISSERLLVATGRKPNIFDMNLEKSGVSFDKKGVHVNKQLQTDNKNIYAAGDVVAPYKFTHLAENHAIIAVQNMFLPVKKSINYKTLGWCTYTEPELAKTGLSAAQAKQKYGENFLTFRFPFDTLDRAVTDGTNTGMAKIFTDKSYKILGATILSERAGEIIAAVQIAMDNNVPLYRLDRIIFTYPTYAQCLKYLARAAYIHKINNNFFVKLIKKFK</sequence>
<evidence type="ECO:0000256" key="3">
    <source>
        <dbReference type="ARBA" id="ARBA00022827"/>
    </source>
</evidence>
<gene>
    <name evidence="9" type="ORF">DHM44_06625</name>
</gene>
<dbReference type="FunFam" id="3.30.390.30:FF:000001">
    <property type="entry name" value="Dihydrolipoyl dehydrogenase"/>
    <property type="match status" value="1"/>
</dbReference>
<dbReference type="PIRSF" id="PIRSF000350">
    <property type="entry name" value="Mercury_reductase_MerA"/>
    <property type="match status" value="1"/>
</dbReference>
<dbReference type="Pfam" id="PF07992">
    <property type="entry name" value="Pyr_redox_2"/>
    <property type="match status" value="1"/>
</dbReference>
<dbReference type="PRINTS" id="PR00368">
    <property type="entry name" value="FADPNR"/>
</dbReference>
<dbReference type="InterPro" id="IPR001100">
    <property type="entry name" value="Pyr_nuc-diS_OxRdtase"/>
</dbReference>
<evidence type="ECO:0000256" key="6">
    <source>
        <dbReference type="PIRSR" id="PIRSR000350-4"/>
    </source>
</evidence>
<dbReference type="GO" id="GO:0050660">
    <property type="term" value="F:flavin adenine dinucleotide binding"/>
    <property type="evidence" value="ECO:0007669"/>
    <property type="project" value="TreeGrafter"/>
</dbReference>
<protein>
    <submittedName>
        <fullName evidence="9">Mercuric reductase</fullName>
    </submittedName>
</protein>
<feature type="binding site" evidence="5">
    <location>
        <position position="62"/>
    </location>
    <ligand>
        <name>FAD</name>
        <dbReference type="ChEBI" id="CHEBI:57692"/>
    </ligand>
</feature>
<keyword evidence="5" id="KW-0547">Nucleotide-binding</keyword>
<organism evidence="9 10">
    <name type="scientific">Flexistipes sinusarabici</name>
    <dbReference type="NCBI Taxonomy" id="2352"/>
    <lineage>
        <taxon>Bacteria</taxon>
        <taxon>Pseudomonadati</taxon>
        <taxon>Deferribacterota</taxon>
        <taxon>Deferribacteres</taxon>
        <taxon>Deferribacterales</taxon>
        <taxon>Flexistipitaceae</taxon>
        <taxon>Flexistipes</taxon>
    </lineage>
</organism>
<keyword evidence="5" id="KW-0520">NAD</keyword>
<dbReference type="Pfam" id="PF02852">
    <property type="entry name" value="Pyr_redox_dim"/>
    <property type="match status" value="1"/>
</dbReference>
<comment type="cofactor">
    <cofactor evidence="5">
        <name>FAD</name>
        <dbReference type="ChEBI" id="CHEBI:57692"/>
    </cofactor>
    <text evidence="5">Binds 1 FAD per subunit.</text>
</comment>